<dbReference type="CDD" id="cd12797">
    <property type="entry name" value="M23_peptidase"/>
    <property type="match status" value="1"/>
</dbReference>
<reference evidence="4" key="1">
    <citation type="submission" date="2018-06" db="EMBL/GenBank/DDBJ databases">
        <authorList>
            <person name="Zhirakovskaya E."/>
        </authorList>
    </citation>
    <scope>NUCLEOTIDE SEQUENCE</scope>
</reference>
<evidence type="ECO:0000256" key="2">
    <source>
        <dbReference type="SAM" id="MobiDB-lite"/>
    </source>
</evidence>
<dbReference type="Gene3D" id="2.70.70.10">
    <property type="entry name" value="Glucose Permease (Domain IIA)"/>
    <property type="match status" value="1"/>
</dbReference>
<accession>A0A3B0VYT1</accession>
<feature type="region of interest" description="Disordered" evidence="2">
    <location>
        <begin position="29"/>
        <end position="50"/>
    </location>
</feature>
<dbReference type="PROSITE" id="PS51782">
    <property type="entry name" value="LYSM"/>
    <property type="match status" value="1"/>
</dbReference>
<feature type="region of interest" description="Disordered" evidence="2">
    <location>
        <begin position="121"/>
        <end position="182"/>
    </location>
</feature>
<feature type="non-terminal residue" evidence="4">
    <location>
        <position position="295"/>
    </location>
</feature>
<gene>
    <name evidence="4" type="ORF">MNBD_GAMMA02-563</name>
</gene>
<dbReference type="EMBL" id="UOFA01000198">
    <property type="protein sequence ID" value="VAW45510.1"/>
    <property type="molecule type" value="Genomic_DNA"/>
</dbReference>
<organism evidence="4">
    <name type="scientific">hydrothermal vent metagenome</name>
    <dbReference type="NCBI Taxonomy" id="652676"/>
    <lineage>
        <taxon>unclassified sequences</taxon>
        <taxon>metagenomes</taxon>
        <taxon>ecological metagenomes</taxon>
    </lineage>
</organism>
<dbReference type="AlphaFoldDB" id="A0A3B0VYT1"/>
<dbReference type="InterPro" id="IPR050570">
    <property type="entry name" value="Cell_wall_metabolism_enzyme"/>
</dbReference>
<evidence type="ECO:0000256" key="1">
    <source>
        <dbReference type="ARBA" id="ARBA00038420"/>
    </source>
</evidence>
<feature type="domain" description="LysM" evidence="3">
    <location>
        <begin position="50"/>
        <end position="94"/>
    </location>
</feature>
<comment type="similarity">
    <text evidence="1">Belongs to the E.coli NlpD/Haemophilus LppB family.</text>
</comment>
<dbReference type="InterPro" id="IPR016047">
    <property type="entry name" value="M23ase_b-sheet_dom"/>
</dbReference>
<sequence length="295" mass="32263">MRVLLILILVISLMSCAPRRPAKVDEIGAKPHRTQTKSNARHPIRDKQKSTHKVVKGDSLYSIGFRYQKDYQTLAVINNINSPYRIYPGQIIKLNGPVQKVVFKPTSSDTAVVQTKPIVNNQPLTAKTEPLTNNKPTTQTVTQQKPATEPTKQPSQTPPAKKPTVKQPVSNKPPAKKPMVLATPNNTNLKWLWPTNGKIRTTFLASNPARKGISIGGQEGQAVKAAEAGVVVYSGNGLLGYGELIIIKHNDAYLSAYGHNKSLKAKEGQTVNRGETIAELGSTGTNINNLHFEIR</sequence>
<dbReference type="PANTHER" id="PTHR21666">
    <property type="entry name" value="PEPTIDASE-RELATED"/>
    <property type="match status" value="1"/>
</dbReference>
<dbReference type="PROSITE" id="PS51257">
    <property type="entry name" value="PROKAR_LIPOPROTEIN"/>
    <property type="match status" value="1"/>
</dbReference>
<feature type="compositionally biased region" description="Low complexity" evidence="2">
    <location>
        <begin position="132"/>
        <end position="148"/>
    </location>
</feature>
<dbReference type="Gene3D" id="3.10.350.10">
    <property type="entry name" value="LysM domain"/>
    <property type="match status" value="1"/>
</dbReference>
<dbReference type="CDD" id="cd00118">
    <property type="entry name" value="LysM"/>
    <property type="match status" value="1"/>
</dbReference>
<dbReference type="Pfam" id="PF01476">
    <property type="entry name" value="LysM"/>
    <property type="match status" value="1"/>
</dbReference>
<dbReference type="InterPro" id="IPR011055">
    <property type="entry name" value="Dup_hybrid_motif"/>
</dbReference>
<dbReference type="SUPFAM" id="SSF51261">
    <property type="entry name" value="Duplicated hybrid motif"/>
    <property type="match status" value="1"/>
</dbReference>
<proteinExistence type="inferred from homology"/>
<dbReference type="Pfam" id="PF01551">
    <property type="entry name" value="Peptidase_M23"/>
    <property type="match status" value="1"/>
</dbReference>
<dbReference type="GO" id="GO:0032153">
    <property type="term" value="C:cell division site"/>
    <property type="evidence" value="ECO:0007669"/>
    <property type="project" value="TreeGrafter"/>
</dbReference>
<protein>
    <submittedName>
        <fullName evidence="4">Murein hydrolase activator NlpD</fullName>
    </submittedName>
</protein>
<dbReference type="GO" id="GO:0004222">
    <property type="term" value="F:metalloendopeptidase activity"/>
    <property type="evidence" value="ECO:0007669"/>
    <property type="project" value="TreeGrafter"/>
</dbReference>
<dbReference type="SMART" id="SM00257">
    <property type="entry name" value="LysM"/>
    <property type="match status" value="1"/>
</dbReference>
<dbReference type="InterPro" id="IPR036779">
    <property type="entry name" value="LysM_dom_sf"/>
</dbReference>
<keyword evidence="4" id="KW-0378">Hydrolase</keyword>
<dbReference type="GO" id="GO:0009279">
    <property type="term" value="C:cell outer membrane"/>
    <property type="evidence" value="ECO:0007669"/>
    <property type="project" value="TreeGrafter"/>
</dbReference>
<feature type="compositionally biased region" description="Basic residues" evidence="2">
    <location>
        <begin position="30"/>
        <end position="42"/>
    </location>
</feature>
<dbReference type="PANTHER" id="PTHR21666:SF263">
    <property type="entry name" value="MUREIN HYDROLASE ACTIVATOR NLPD"/>
    <property type="match status" value="1"/>
</dbReference>
<name>A0A3B0VYT1_9ZZZZ</name>
<evidence type="ECO:0000313" key="4">
    <source>
        <dbReference type="EMBL" id="VAW45510.1"/>
    </source>
</evidence>
<evidence type="ECO:0000259" key="3">
    <source>
        <dbReference type="PROSITE" id="PS51782"/>
    </source>
</evidence>
<dbReference type="InterPro" id="IPR018392">
    <property type="entry name" value="LysM"/>
</dbReference>